<dbReference type="AlphaFoldDB" id="A0A1Q2HT57"/>
<dbReference type="Proteomes" id="UP000217209">
    <property type="component" value="Chromosome"/>
</dbReference>
<dbReference type="SUPFAM" id="SSF51445">
    <property type="entry name" value="(Trans)glycosidases"/>
    <property type="match status" value="1"/>
</dbReference>
<organism evidence="4 5">
    <name type="scientific">Corynebacterium glaucum</name>
    <dbReference type="NCBI Taxonomy" id="187491"/>
    <lineage>
        <taxon>Bacteria</taxon>
        <taxon>Bacillati</taxon>
        <taxon>Actinomycetota</taxon>
        <taxon>Actinomycetes</taxon>
        <taxon>Mycobacteriales</taxon>
        <taxon>Corynebacteriaceae</taxon>
        <taxon>Corynebacterium</taxon>
    </lineage>
</organism>
<gene>
    <name evidence="4" type="ORF">CGLAU_00090</name>
</gene>
<evidence type="ECO:0000259" key="3">
    <source>
        <dbReference type="Pfam" id="PF02449"/>
    </source>
</evidence>
<sequence length="401" mass="44836" precursor="true">MGSGFSSASNRPRFGGLSRATRALAVFAALTVVFVTSTCISEHSETENDNGVGVIVKAFDHGYSDDEVEESYENAVEMGARWTRVVVPWYYVEPSPGEYNWDSTDKSVAAANKHGMNVLIQVSTAPEWATGVDKLAPEERESLQPGMDTYAPTPDHYDDYAQFFAKVIKRYSKKGVSDYEVWNEPGSAGFWKDSPDNPKASPESYAQLLKHAYPAAHKANRDVNVIAGGQVVLPTEADDSVIGATEYLKRMYAAGAQGNFDSLSHHPYGINSEEWVWNGWDYMFGDQPTLNAPADNLYSLMRANGDGDKDIWLTEVGQDTVRGTADETIQEERYSQYLNTWGQSHNVGPILFYHIEDKKQYNASENKEDYFGVIREDGSWKPAAWAIKYYTETNPPKEMRD</sequence>
<proteinExistence type="predicted"/>
<keyword evidence="5" id="KW-1185">Reference proteome</keyword>
<evidence type="ECO:0000256" key="2">
    <source>
        <dbReference type="ARBA" id="ARBA00023295"/>
    </source>
</evidence>
<evidence type="ECO:0000313" key="5">
    <source>
        <dbReference type="Proteomes" id="UP000217209"/>
    </source>
</evidence>
<dbReference type="InterPro" id="IPR017853">
    <property type="entry name" value="GH"/>
</dbReference>
<dbReference type="InterPro" id="IPR013529">
    <property type="entry name" value="Glyco_hydro_42_N"/>
</dbReference>
<feature type="domain" description="Glycoside hydrolase family 42 N-terminal" evidence="3">
    <location>
        <begin position="65"/>
        <end position="187"/>
    </location>
</feature>
<dbReference type="GO" id="GO:0004565">
    <property type="term" value="F:beta-galactosidase activity"/>
    <property type="evidence" value="ECO:0007669"/>
    <property type="project" value="InterPro"/>
</dbReference>
<dbReference type="InterPro" id="IPR051923">
    <property type="entry name" value="Glycosyl_Hydrolase_39"/>
</dbReference>
<dbReference type="GO" id="GO:0005975">
    <property type="term" value="P:carbohydrate metabolic process"/>
    <property type="evidence" value="ECO:0007669"/>
    <property type="project" value="InterPro"/>
</dbReference>
<keyword evidence="1 4" id="KW-0378">Hydrolase</keyword>
<dbReference type="Pfam" id="PF02449">
    <property type="entry name" value="Glyco_hydro_42"/>
    <property type="match status" value="1"/>
</dbReference>
<evidence type="ECO:0000256" key="1">
    <source>
        <dbReference type="ARBA" id="ARBA00022801"/>
    </source>
</evidence>
<dbReference type="RefSeq" id="WP_157731212.1">
    <property type="nucleotide sequence ID" value="NZ_CP019688.1"/>
</dbReference>
<dbReference type="PANTHER" id="PTHR12631">
    <property type="entry name" value="ALPHA-L-IDURONIDASE"/>
    <property type="match status" value="1"/>
</dbReference>
<dbReference type="OrthoDB" id="9802522at2"/>
<evidence type="ECO:0000313" key="4">
    <source>
        <dbReference type="EMBL" id="AQQ14024.1"/>
    </source>
</evidence>
<dbReference type="Gene3D" id="3.20.20.80">
    <property type="entry name" value="Glycosidases"/>
    <property type="match status" value="1"/>
</dbReference>
<dbReference type="PANTHER" id="PTHR12631:SF10">
    <property type="entry name" value="BETA-XYLOSIDASE-LIKE PROTEIN-RELATED"/>
    <property type="match status" value="1"/>
</dbReference>
<protein>
    <submittedName>
        <fullName evidence="4">Glycosyl hydrolase family 10</fullName>
    </submittedName>
</protein>
<reference evidence="4 5" key="1">
    <citation type="submission" date="2016-12" db="EMBL/GenBank/DDBJ databases">
        <authorList>
            <person name="Song W.-J."/>
            <person name="Kurnit D.M."/>
        </authorList>
    </citation>
    <scope>NUCLEOTIDE SEQUENCE [LARGE SCALE GENOMIC DNA]</scope>
    <source>
        <strain evidence="4 5">DSM 30827</strain>
    </source>
</reference>
<keyword evidence="2" id="KW-0326">Glycosidase</keyword>
<accession>A0A1Q2HT57</accession>
<name>A0A1Q2HT57_9CORY</name>
<dbReference type="KEGG" id="cgv:CGLAU_00090"/>
<dbReference type="EMBL" id="CP019688">
    <property type="protein sequence ID" value="AQQ14024.1"/>
    <property type="molecule type" value="Genomic_DNA"/>
</dbReference>
<dbReference type="GO" id="GO:0009341">
    <property type="term" value="C:beta-galactosidase complex"/>
    <property type="evidence" value="ECO:0007669"/>
    <property type="project" value="InterPro"/>
</dbReference>